<reference evidence="2" key="1">
    <citation type="submission" date="2020-06" db="EMBL/GenBank/DDBJ databases">
        <title>Draft genome of Bugula neritina, a colonial animal packing powerful symbionts and potential medicines.</title>
        <authorList>
            <person name="Rayko M."/>
        </authorList>
    </citation>
    <scope>NUCLEOTIDE SEQUENCE [LARGE SCALE GENOMIC DNA]</scope>
    <source>
        <strain evidence="2">Kwan_BN1</strain>
    </source>
</reference>
<keyword evidence="3" id="KW-1185">Reference proteome</keyword>
<organism evidence="2 3">
    <name type="scientific">Bugula neritina</name>
    <name type="common">Brown bryozoan</name>
    <name type="synonym">Sertularia neritina</name>
    <dbReference type="NCBI Taxonomy" id="10212"/>
    <lineage>
        <taxon>Eukaryota</taxon>
        <taxon>Metazoa</taxon>
        <taxon>Spiralia</taxon>
        <taxon>Lophotrochozoa</taxon>
        <taxon>Bryozoa</taxon>
        <taxon>Gymnolaemata</taxon>
        <taxon>Cheilostomatida</taxon>
        <taxon>Flustrina</taxon>
        <taxon>Buguloidea</taxon>
        <taxon>Bugulidae</taxon>
        <taxon>Bugula</taxon>
    </lineage>
</organism>
<keyword evidence="1" id="KW-1133">Transmembrane helix</keyword>
<protein>
    <submittedName>
        <fullName evidence="2">Uncharacterized protein</fullName>
    </submittedName>
</protein>
<evidence type="ECO:0000256" key="1">
    <source>
        <dbReference type="SAM" id="Phobius"/>
    </source>
</evidence>
<comment type="caution">
    <text evidence="2">The sequence shown here is derived from an EMBL/GenBank/DDBJ whole genome shotgun (WGS) entry which is preliminary data.</text>
</comment>
<keyword evidence="1" id="KW-0812">Transmembrane</keyword>
<accession>A0A7J7JM62</accession>
<keyword evidence="1" id="KW-0472">Membrane</keyword>
<proteinExistence type="predicted"/>
<gene>
    <name evidence="2" type="ORF">EB796_015165</name>
</gene>
<dbReference type="Proteomes" id="UP000593567">
    <property type="component" value="Unassembled WGS sequence"/>
</dbReference>
<feature type="transmembrane region" description="Helical" evidence="1">
    <location>
        <begin position="56"/>
        <end position="79"/>
    </location>
</feature>
<evidence type="ECO:0000313" key="3">
    <source>
        <dbReference type="Proteomes" id="UP000593567"/>
    </source>
</evidence>
<dbReference type="AlphaFoldDB" id="A0A7J7JM62"/>
<name>A0A7J7JM62_BUGNE</name>
<dbReference type="EMBL" id="VXIV02002258">
    <property type="protein sequence ID" value="KAF6026526.1"/>
    <property type="molecule type" value="Genomic_DNA"/>
</dbReference>
<evidence type="ECO:0000313" key="2">
    <source>
        <dbReference type="EMBL" id="KAF6026526.1"/>
    </source>
</evidence>
<sequence length="136" mass="14571">MATLSHHLLSGLTTTLANEIKVQATNSDLGNIADSTSPHVSVDSVTSHVVLGGHEIISITLVGLFVVTSLLIAALYYTYKLSPCCAPCRKGKAVNKEIQVTPDNLSEVFVVPQDPNRITFGRLNSESSIVKMPSKH</sequence>